<dbReference type="Proteomes" id="UP000198582">
    <property type="component" value="Unassembled WGS sequence"/>
</dbReference>
<dbReference type="EMBL" id="FOEF01000032">
    <property type="protein sequence ID" value="SEP53885.1"/>
    <property type="molecule type" value="Genomic_DNA"/>
</dbReference>
<accession>A0A1H8YNU7</accession>
<feature type="non-terminal residue" evidence="1">
    <location>
        <position position="1"/>
    </location>
</feature>
<keyword evidence="2" id="KW-1185">Reference proteome</keyword>
<gene>
    <name evidence="1" type="ORF">SAMN04489732_13266</name>
</gene>
<sequence length="96" mass="10782">GLSVGFPQWLACLKPVQAGIACDDRTFRRRWTAVPEPVELFPVGEHDVPGDDFAPMHQPRLGKPEDRFPVSGFRFPVSGFRFPVSGFRFPVSKNLL</sequence>
<proteinExistence type="predicted"/>
<organism evidence="1 2">
    <name type="scientific">Amycolatopsis saalfeldensis</name>
    <dbReference type="NCBI Taxonomy" id="394193"/>
    <lineage>
        <taxon>Bacteria</taxon>
        <taxon>Bacillati</taxon>
        <taxon>Actinomycetota</taxon>
        <taxon>Actinomycetes</taxon>
        <taxon>Pseudonocardiales</taxon>
        <taxon>Pseudonocardiaceae</taxon>
        <taxon>Amycolatopsis</taxon>
    </lineage>
</organism>
<dbReference type="AlphaFoldDB" id="A0A1H8YNU7"/>
<name>A0A1H8YNU7_9PSEU</name>
<protein>
    <submittedName>
        <fullName evidence="1">Uncharacterized protein</fullName>
    </submittedName>
</protein>
<evidence type="ECO:0000313" key="2">
    <source>
        <dbReference type="Proteomes" id="UP000198582"/>
    </source>
</evidence>
<evidence type="ECO:0000313" key="1">
    <source>
        <dbReference type="EMBL" id="SEP53885.1"/>
    </source>
</evidence>
<reference evidence="1 2" key="1">
    <citation type="submission" date="2016-10" db="EMBL/GenBank/DDBJ databases">
        <authorList>
            <person name="de Groot N.N."/>
        </authorList>
    </citation>
    <scope>NUCLEOTIDE SEQUENCE [LARGE SCALE GENOMIC DNA]</scope>
    <source>
        <strain evidence="1 2">DSM 44993</strain>
    </source>
</reference>